<comment type="caution">
    <text evidence="3">The sequence shown here is derived from an EMBL/GenBank/DDBJ whole genome shotgun (WGS) entry which is preliminary data.</text>
</comment>
<dbReference type="InterPro" id="IPR011320">
    <property type="entry name" value="RNase_H1_N"/>
</dbReference>
<feature type="compositionally biased region" description="Low complexity" evidence="1">
    <location>
        <begin position="132"/>
        <end position="146"/>
    </location>
</feature>
<protein>
    <recommendedName>
        <fullName evidence="2">Ribonuclease H1 N-terminal domain-containing protein</fullName>
    </recommendedName>
</protein>
<dbReference type="Proteomes" id="UP001218188">
    <property type="component" value="Unassembled WGS sequence"/>
</dbReference>
<evidence type="ECO:0000313" key="3">
    <source>
        <dbReference type="EMBL" id="KAJ7042734.1"/>
    </source>
</evidence>
<proteinExistence type="predicted"/>
<reference evidence="3" key="1">
    <citation type="submission" date="2023-03" db="EMBL/GenBank/DDBJ databases">
        <title>Massive genome expansion in bonnet fungi (Mycena s.s.) driven by repeated elements and novel gene families across ecological guilds.</title>
        <authorList>
            <consortium name="Lawrence Berkeley National Laboratory"/>
            <person name="Harder C.B."/>
            <person name="Miyauchi S."/>
            <person name="Viragh M."/>
            <person name="Kuo A."/>
            <person name="Thoen E."/>
            <person name="Andreopoulos B."/>
            <person name="Lu D."/>
            <person name="Skrede I."/>
            <person name="Drula E."/>
            <person name="Henrissat B."/>
            <person name="Morin E."/>
            <person name="Kohler A."/>
            <person name="Barry K."/>
            <person name="LaButti K."/>
            <person name="Morin E."/>
            <person name="Salamov A."/>
            <person name="Lipzen A."/>
            <person name="Mereny Z."/>
            <person name="Hegedus B."/>
            <person name="Baldrian P."/>
            <person name="Stursova M."/>
            <person name="Weitz H."/>
            <person name="Taylor A."/>
            <person name="Grigoriev I.V."/>
            <person name="Nagy L.G."/>
            <person name="Martin F."/>
            <person name="Kauserud H."/>
        </authorList>
    </citation>
    <scope>NUCLEOTIDE SEQUENCE</scope>
    <source>
        <strain evidence="3">CBHHK200</strain>
    </source>
</reference>
<feature type="region of interest" description="Disordered" evidence="1">
    <location>
        <begin position="88"/>
        <end position="157"/>
    </location>
</feature>
<dbReference type="EMBL" id="JARJCM010000011">
    <property type="protein sequence ID" value="KAJ7042734.1"/>
    <property type="molecule type" value="Genomic_DNA"/>
</dbReference>
<evidence type="ECO:0000313" key="4">
    <source>
        <dbReference type="Proteomes" id="UP001218188"/>
    </source>
</evidence>
<evidence type="ECO:0000259" key="2">
    <source>
        <dbReference type="Pfam" id="PF01693"/>
    </source>
</evidence>
<dbReference type="Pfam" id="PF01693">
    <property type="entry name" value="Cauli_VI"/>
    <property type="match status" value="1"/>
</dbReference>
<organism evidence="3 4">
    <name type="scientific">Mycena alexandri</name>
    <dbReference type="NCBI Taxonomy" id="1745969"/>
    <lineage>
        <taxon>Eukaryota</taxon>
        <taxon>Fungi</taxon>
        <taxon>Dikarya</taxon>
        <taxon>Basidiomycota</taxon>
        <taxon>Agaricomycotina</taxon>
        <taxon>Agaricomycetes</taxon>
        <taxon>Agaricomycetidae</taxon>
        <taxon>Agaricales</taxon>
        <taxon>Marasmiineae</taxon>
        <taxon>Mycenaceae</taxon>
        <taxon>Mycena</taxon>
    </lineage>
</organism>
<name>A0AAD6TAX2_9AGAR</name>
<keyword evidence="4" id="KW-1185">Reference proteome</keyword>
<feature type="domain" description="Ribonuclease H1 N-terminal" evidence="2">
    <location>
        <begin position="57"/>
        <end position="83"/>
    </location>
</feature>
<evidence type="ECO:0000256" key="1">
    <source>
        <dbReference type="SAM" id="MobiDB-lite"/>
    </source>
</evidence>
<accession>A0AAD6TAX2</accession>
<dbReference type="AlphaFoldDB" id="A0AAD6TAX2"/>
<sequence>MSTPKLVKTNIRAEDLLMDIRGGSNSRYYCMPPYHGEPQDSRKAPPATTGGYPFHLVAQGHVVGIFDSWPAAKASLTGYPDRQQQRRLGVHPHPVDPNAQRAGTAPDISPHKIKREGTPARNVGIDLERFRNNASPSPARSPSASPQKPRGGAPRDINFAIRGASIVSSSAVRSEERYLELQRRGEEPDLLVTRNFERASRFALEDDKE</sequence>
<gene>
    <name evidence="3" type="ORF">C8F04DRAFT_1251548</name>
</gene>